<dbReference type="GO" id="GO:0005524">
    <property type="term" value="F:ATP binding"/>
    <property type="evidence" value="ECO:0007669"/>
    <property type="project" value="UniProtKB-KW"/>
</dbReference>
<proteinExistence type="inferred from homology"/>
<keyword evidence="7" id="KW-1185">Reference proteome</keyword>
<sequence>MRDIVLQVNHLAAAYRKNTVLHDVNFTVRAGSLTGIVGPNGAGKSTLIKTLLQLHPALSGEIRFYQTTYQKAKDKIGYVPQRGSVDWDFPTTALDVVTMGLYRKIGWLKWPRAKHKAKAYEALEKMGMADYANRQISQLSGGQQQRVFLARALVQDADMYFMDEPLVGVDAATERAIMAILKELKKAGKTVLVVHHDLQTVSEYFDHVMLLNRTVINYGKTEVVFTKENIAKTYGGNMRWMGEEEQNVVHSVK</sequence>
<dbReference type="Pfam" id="PF00005">
    <property type="entry name" value="ABC_tran"/>
    <property type="match status" value="1"/>
</dbReference>
<dbReference type="PANTHER" id="PTHR42734">
    <property type="entry name" value="METAL TRANSPORT SYSTEM ATP-BINDING PROTEIN TM_0124-RELATED"/>
    <property type="match status" value="1"/>
</dbReference>
<dbReference type="PROSITE" id="PS00211">
    <property type="entry name" value="ABC_TRANSPORTER_1"/>
    <property type="match status" value="1"/>
</dbReference>
<dbReference type="InterPro" id="IPR003439">
    <property type="entry name" value="ABC_transporter-like_ATP-bd"/>
</dbReference>
<dbReference type="Gene3D" id="3.40.50.300">
    <property type="entry name" value="P-loop containing nucleotide triphosphate hydrolases"/>
    <property type="match status" value="1"/>
</dbReference>
<comment type="caution">
    <text evidence="6">The sequence shown here is derived from an EMBL/GenBank/DDBJ whole genome shotgun (WGS) entry which is preliminary data.</text>
</comment>
<evidence type="ECO:0000256" key="3">
    <source>
        <dbReference type="ARBA" id="ARBA00022741"/>
    </source>
</evidence>
<dbReference type="PANTHER" id="PTHR42734:SF5">
    <property type="entry name" value="IRON TRANSPORT SYSTEM ATP-BINDING PROTEIN HI_0361-RELATED"/>
    <property type="match status" value="1"/>
</dbReference>
<dbReference type="SUPFAM" id="SSF52540">
    <property type="entry name" value="P-loop containing nucleoside triphosphate hydrolases"/>
    <property type="match status" value="1"/>
</dbReference>
<evidence type="ECO:0000259" key="5">
    <source>
        <dbReference type="PROSITE" id="PS50893"/>
    </source>
</evidence>
<keyword evidence="2" id="KW-0813">Transport</keyword>
<accession>A0ABW0U9R2</accession>
<dbReference type="CDD" id="cd03235">
    <property type="entry name" value="ABC_Metallic_Cations"/>
    <property type="match status" value="1"/>
</dbReference>
<dbReference type="PROSITE" id="PS50893">
    <property type="entry name" value="ABC_TRANSPORTER_2"/>
    <property type="match status" value="1"/>
</dbReference>
<evidence type="ECO:0000256" key="4">
    <source>
        <dbReference type="ARBA" id="ARBA00022840"/>
    </source>
</evidence>
<evidence type="ECO:0000256" key="2">
    <source>
        <dbReference type="ARBA" id="ARBA00022448"/>
    </source>
</evidence>
<dbReference type="InterPro" id="IPR027417">
    <property type="entry name" value="P-loop_NTPase"/>
</dbReference>
<protein>
    <submittedName>
        <fullName evidence="6">Metal ABC transporter ATP-binding protein</fullName>
    </submittedName>
</protein>
<gene>
    <name evidence="6" type="ORF">ACFPTR_13600</name>
</gene>
<dbReference type="InterPro" id="IPR050153">
    <property type="entry name" value="Metal_Ion_Import_ABC"/>
</dbReference>
<reference evidence="7" key="1">
    <citation type="journal article" date="2019" name="Int. J. Syst. Evol. Microbiol.">
        <title>The Global Catalogue of Microorganisms (GCM) 10K type strain sequencing project: providing services to taxonomists for standard genome sequencing and annotation.</title>
        <authorList>
            <consortium name="The Broad Institute Genomics Platform"/>
            <consortium name="The Broad Institute Genome Sequencing Center for Infectious Disease"/>
            <person name="Wu L."/>
            <person name="Ma J."/>
        </authorList>
    </citation>
    <scope>NUCLEOTIDE SEQUENCE [LARGE SCALE GENOMIC DNA]</scope>
    <source>
        <strain evidence="7">CGMCC 1.15790</strain>
    </source>
</reference>
<dbReference type="EMBL" id="JBHSPF010000070">
    <property type="protein sequence ID" value="MFC5629883.1"/>
    <property type="molecule type" value="Genomic_DNA"/>
</dbReference>
<dbReference type="InterPro" id="IPR017871">
    <property type="entry name" value="ABC_transporter-like_CS"/>
</dbReference>
<feature type="domain" description="ABC transporter" evidence="5">
    <location>
        <begin position="6"/>
        <end position="238"/>
    </location>
</feature>
<organism evidence="6 7">
    <name type="scientific">Aliibacillus thermotolerans</name>
    <dbReference type="NCBI Taxonomy" id="1834418"/>
    <lineage>
        <taxon>Bacteria</taxon>
        <taxon>Bacillati</taxon>
        <taxon>Bacillota</taxon>
        <taxon>Bacilli</taxon>
        <taxon>Bacillales</taxon>
        <taxon>Bacillaceae</taxon>
        <taxon>Aliibacillus</taxon>
    </lineage>
</organism>
<evidence type="ECO:0000313" key="6">
    <source>
        <dbReference type="EMBL" id="MFC5629883.1"/>
    </source>
</evidence>
<evidence type="ECO:0000313" key="7">
    <source>
        <dbReference type="Proteomes" id="UP001596143"/>
    </source>
</evidence>
<dbReference type="RefSeq" id="WP_270895642.1">
    <property type="nucleotide sequence ID" value="NZ_JBHSPF010000070.1"/>
</dbReference>
<dbReference type="SMART" id="SM00382">
    <property type="entry name" value="AAA"/>
    <property type="match status" value="1"/>
</dbReference>
<dbReference type="InterPro" id="IPR003593">
    <property type="entry name" value="AAA+_ATPase"/>
</dbReference>
<comment type="similarity">
    <text evidence="1">Belongs to the ABC transporter superfamily.</text>
</comment>
<evidence type="ECO:0000256" key="1">
    <source>
        <dbReference type="ARBA" id="ARBA00005417"/>
    </source>
</evidence>
<dbReference type="Proteomes" id="UP001596143">
    <property type="component" value="Unassembled WGS sequence"/>
</dbReference>
<keyword evidence="3" id="KW-0547">Nucleotide-binding</keyword>
<name>A0ABW0U9R2_9BACI</name>
<keyword evidence="4 6" id="KW-0067">ATP-binding</keyword>